<accession>A0A9R1UR14</accession>
<feature type="transmembrane region" description="Helical" evidence="1">
    <location>
        <begin position="118"/>
        <end position="135"/>
    </location>
</feature>
<dbReference type="Proteomes" id="UP000235145">
    <property type="component" value="Unassembled WGS sequence"/>
</dbReference>
<dbReference type="EMBL" id="NBSK02000008">
    <property type="protein sequence ID" value="KAJ0191908.1"/>
    <property type="molecule type" value="Genomic_DNA"/>
</dbReference>
<keyword evidence="1" id="KW-1133">Transmembrane helix</keyword>
<evidence type="ECO:0000313" key="2">
    <source>
        <dbReference type="EMBL" id="KAJ0191908.1"/>
    </source>
</evidence>
<keyword evidence="3" id="KW-1185">Reference proteome</keyword>
<gene>
    <name evidence="2" type="ORF">LSAT_V11C800412920</name>
</gene>
<dbReference type="AlphaFoldDB" id="A0A9R1UR14"/>
<sequence length="145" mass="15613">MQLRLYQATKNQIKKKFQDYDLCVALALCLWAAPAPAPVDLAGLLKMAQQPETFGDGGSMVGSTSTDLYGFGSALCCCSVFSLSSSSFVFTGLSSPDNSLSSQTSPDDPDLLNDTSDLGNASISFCISMFVMVVWERDLRLGDIW</sequence>
<keyword evidence="1" id="KW-0472">Membrane</keyword>
<reference evidence="2 3" key="1">
    <citation type="journal article" date="2017" name="Nat. Commun.">
        <title>Genome assembly with in vitro proximity ligation data and whole-genome triplication in lettuce.</title>
        <authorList>
            <person name="Reyes-Chin-Wo S."/>
            <person name="Wang Z."/>
            <person name="Yang X."/>
            <person name="Kozik A."/>
            <person name="Arikit S."/>
            <person name="Song C."/>
            <person name="Xia L."/>
            <person name="Froenicke L."/>
            <person name="Lavelle D.O."/>
            <person name="Truco M.J."/>
            <person name="Xia R."/>
            <person name="Zhu S."/>
            <person name="Xu C."/>
            <person name="Xu H."/>
            <person name="Xu X."/>
            <person name="Cox K."/>
            <person name="Korf I."/>
            <person name="Meyers B.C."/>
            <person name="Michelmore R.W."/>
        </authorList>
    </citation>
    <scope>NUCLEOTIDE SEQUENCE [LARGE SCALE GENOMIC DNA]</scope>
    <source>
        <strain evidence="3">cv. Salinas</strain>
        <tissue evidence="2">Seedlings</tissue>
    </source>
</reference>
<evidence type="ECO:0000313" key="3">
    <source>
        <dbReference type="Proteomes" id="UP000235145"/>
    </source>
</evidence>
<protein>
    <submittedName>
        <fullName evidence="2">Uncharacterized protein</fullName>
    </submittedName>
</protein>
<proteinExistence type="predicted"/>
<name>A0A9R1UR14_LACSA</name>
<keyword evidence="1" id="KW-0812">Transmembrane</keyword>
<evidence type="ECO:0000256" key="1">
    <source>
        <dbReference type="SAM" id="Phobius"/>
    </source>
</evidence>
<comment type="caution">
    <text evidence="2">The sequence shown here is derived from an EMBL/GenBank/DDBJ whole genome shotgun (WGS) entry which is preliminary data.</text>
</comment>
<organism evidence="2 3">
    <name type="scientific">Lactuca sativa</name>
    <name type="common">Garden lettuce</name>
    <dbReference type="NCBI Taxonomy" id="4236"/>
    <lineage>
        <taxon>Eukaryota</taxon>
        <taxon>Viridiplantae</taxon>
        <taxon>Streptophyta</taxon>
        <taxon>Embryophyta</taxon>
        <taxon>Tracheophyta</taxon>
        <taxon>Spermatophyta</taxon>
        <taxon>Magnoliopsida</taxon>
        <taxon>eudicotyledons</taxon>
        <taxon>Gunneridae</taxon>
        <taxon>Pentapetalae</taxon>
        <taxon>asterids</taxon>
        <taxon>campanulids</taxon>
        <taxon>Asterales</taxon>
        <taxon>Asteraceae</taxon>
        <taxon>Cichorioideae</taxon>
        <taxon>Cichorieae</taxon>
        <taxon>Lactucinae</taxon>
        <taxon>Lactuca</taxon>
    </lineage>
</organism>